<dbReference type="AlphaFoldDB" id="A0A078AV77"/>
<accession>A0A078AV77</accession>
<proteinExistence type="predicted"/>
<feature type="transmembrane region" description="Helical" evidence="1">
    <location>
        <begin position="82"/>
        <end position="100"/>
    </location>
</feature>
<dbReference type="EMBL" id="CCKQ01014522">
    <property type="protein sequence ID" value="CDW86295.1"/>
    <property type="molecule type" value="Genomic_DNA"/>
</dbReference>
<keyword evidence="1" id="KW-0472">Membrane</keyword>
<keyword evidence="1" id="KW-1133">Transmembrane helix</keyword>
<evidence type="ECO:0000256" key="1">
    <source>
        <dbReference type="SAM" id="Phobius"/>
    </source>
</evidence>
<protein>
    <submittedName>
        <fullName evidence="2">Uncharacterized protein</fullName>
    </submittedName>
</protein>
<organism evidence="2 3">
    <name type="scientific">Stylonychia lemnae</name>
    <name type="common">Ciliate</name>
    <dbReference type="NCBI Taxonomy" id="5949"/>
    <lineage>
        <taxon>Eukaryota</taxon>
        <taxon>Sar</taxon>
        <taxon>Alveolata</taxon>
        <taxon>Ciliophora</taxon>
        <taxon>Intramacronucleata</taxon>
        <taxon>Spirotrichea</taxon>
        <taxon>Stichotrichia</taxon>
        <taxon>Sporadotrichida</taxon>
        <taxon>Oxytrichidae</taxon>
        <taxon>Stylonychinae</taxon>
        <taxon>Stylonychia</taxon>
    </lineage>
</organism>
<keyword evidence="1" id="KW-0812">Transmembrane</keyword>
<sequence length="107" mass="12626">MQVNIRRNLEIELDYRNEQQQQPQPKARSFIRDFVNFTFIGILFNIMITLVVINSDPLFKECFISEELVQKLQRLNSISGEIIIISNYHLAVLVSIIFYVKKGKDMF</sequence>
<dbReference type="InParanoid" id="A0A078AV77"/>
<keyword evidence="3" id="KW-1185">Reference proteome</keyword>
<gene>
    <name evidence="2" type="primary">Contig4027.g4312</name>
    <name evidence="2" type="ORF">STYLEM_15389</name>
</gene>
<reference evidence="2 3" key="1">
    <citation type="submission" date="2014-06" db="EMBL/GenBank/DDBJ databases">
        <authorList>
            <person name="Swart Estienne"/>
        </authorList>
    </citation>
    <scope>NUCLEOTIDE SEQUENCE [LARGE SCALE GENOMIC DNA]</scope>
    <source>
        <strain evidence="2 3">130c</strain>
    </source>
</reference>
<evidence type="ECO:0000313" key="3">
    <source>
        <dbReference type="Proteomes" id="UP000039865"/>
    </source>
</evidence>
<feature type="transmembrane region" description="Helical" evidence="1">
    <location>
        <begin position="34"/>
        <end position="53"/>
    </location>
</feature>
<evidence type="ECO:0000313" key="2">
    <source>
        <dbReference type="EMBL" id="CDW86295.1"/>
    </source>
</evidence>
<name>A0A078AV77_STYLE</name>
<dbReference type="Proteomes" id="UP000039865">
    <property type="component" value="Unassembled WGS sequence"/>
</dbReference>